<dbReference type="Gene3D" id="2.70.170.10">
    <property type="entry name" value="Neurotransmitter-gated ion-channel ligand-binding domain"/>
    <property type="match status" value="1"/>
</dbReference>
<dbReference type="OrthoDB" id="6346517at2759"/>
<dbReference type="GO" id="GO:0005886">
    <property type="term" value="C:plasma membrane"/>
    <property type="evidence" value="ECO:0007669"/>
    <property type="project" value="UniProtKB-SubCell"/>
</dbReference>
<dbReference type="PRINTS" id="PR00253">
    <property type="entry name" value="GABAARECEPTR"/>
</dbReference>
<keyword evidence="3 11" id="KW-0813">Transport</keyword>
<reference evidence="15 16" key="1">
    <citation type="journal article" date="2018" name="Nat. Ecol. Evol.">
        <title>Genomic signatures of mitonuclear coevolution across populations of Tigriopus californicus.</title>
        <authorList>
            <person name="Barreto F.S."/>
            <person name="Watson E.T."/>
            <person name="Lima T.G."/>
            <person name="Willett C.S."/>
            <person name="Edmands S."/>
            <person name="Li W."/>
            <person name="Burton R.S."/>
        </authorList>
    </citation>
    <scope>NUCLEOTIDE SEQUENCE [LARGE SCALE GENOMIC DNA]</scope>
    <source>
        <strain evidence="15 16">San Diego</strain>
    </source>
</reference>
<keyword evidence="9 11" id="KW-0472">Membrane</keyword>
<keyword evidence="16" id="KW-1185">Reference proteome</keyword>
<protein>
    <recommendedName>
        <fullName evidence="17">Neurotransmitter-gated ion-channel ligand-binding domain-containing protein</fullName>
    </recommendedName>
</protein>
<dbReference type="STRING" id="6832.A0A553N9R1"/>
<evidence type="ECO:0000256" key="9">
    <source>
        <dbReference type="ARBA" id="ARBA00023136"/>
    </source>
</evidence>
<feature type="compositionally biased region" description="Polar residues" evidence="12">
    <location>
        <begin position="442"/>
        <end position="462"/>
    </location>
</feature>
<dbReference type="GO" id="GO:0005230">
    <property type="term" value="F:extracellular ligand-gated monoatomic ion channel activity"/>
    <property type="evidence" value="ECO:0007669"/>
    <property type="project" value="InterPro"/>
</dbReference>
<dbReference type="PROSITE" id="PS00236">
    <property type="entry name" value="NEUROTR_ION_CHANNEL"/>
    <property type="match status" value="1"/>
</dbReference>
<proteinExistence type="inferred from homology"/>
<feature type="transmembrane region" description="Helical" evidence="11">
    <location>
        <begin position="348"/>
        <end position="366"/>
    </location>
</feature>
<dbReference type="InterPro" id="IPR018000">
    <property type="entry name" value="Neurotransmitter_ion_chnl_CS"/>
</dbReference>
<dbReference type="SUPFAM" id="SSF90112">
    <property type="entry name" value="Neurotransmitter-gated ion-channel transmembrane pore"/>
    <property type="match status" value="1"/>
</dbReference>
<dbReference type="InterPro" id="IPR006202">
    <property type="entry name" value="Neur_chan_lig-bd"/>
</dbReference>
<evidence type="ECO:0000256" key="7">
    <source>
        <dbReference type="ARBA" id="ARBA00022989"/>
    </source>
</evidence>
<keyword evidence="6" id="KW-0732">Signal</keyword>
<evidence type="ECO:0000259" key="14">
    <source>
        <dbReference type="Pfam" id="PF02932"/>
    </source>
</evidence>
<gene>
    <name evidence="15" type="ORF">TCAL_03681</name>
</gene>
<feature type="domain" description="Neurotransmitter-gated ion-channel transmembrane" evidence="14">
    <location>
        <begin position="323"/>
        <end position="561"/>
    </location>
</feature>
<feature type="domain" description="Neurotransmitter-gated ion-channel ligand-binding" evidence="13">
    <location>
        <begin position="96"/>
        <end position="271"/>
    </location>
</feature>
<feature type="transmembrane region" description="Helical" evidence="11">
    <location>
        <begin position="378"/>
        <end position="399"/>
    </location>
</feature>
<dbReference type="GO" id="GO:0004888">
    <property type="term" value="F:transmembrane signaling receptor activity"/>
    <property type="evidence" value="ECO:0007669"/>
    <property type="project" value="InterPro"/>
</dbReference>
<evidence type="ECO:0000313" key="15">
    <source>
        <dbReference type="EMBL" id="TRY62163.1"/>
    </source>
</evidence>
<feature type="region of interest" description="Disordered" evidence="12">
    <location>
        <begin position="435"/>
        <end position="484"/>
    </location>
</feature>
<dbReference type="InterPro" id="IPR036734">
    <property type="entry name" value="Neur_chan_lig-bd_sf"/>
</dbReference>
<evidence type="ECO:0000256" key="4">
    <source>
        <dbReference type="ARBA" id="ARBA00022475"/>
    </source>
</evidence>
<dbReference type="GO" id="GO:0099095">
    <property type="term" value="F:ligand-gated monoatomic anion channel activity"/>
    <property type="evidence" value="ECO:0007669"/>
    <property type="project" value="UniProtKB-ARBA"/>
</dbReference>
<dbReference type="Pfam" id="PF02931">
    <property type="entry name" value="Neur_chan_LBD"/>
    <property type="match status" value="1"/>
</dbReference>
<evidence type="ECO:0000256" key="2">
    <source>
        <dbReference type="ARBA" id="ARBA00004236"/>
    </source>
</evidence>
<dbReference type="SUPFAM" id="SSF63712">
    <property type="entry name" value="Nicotinic receptor ligand binding domain-like"/>
    <property type="match status" value="1"/>
</dbReference>
<evidence type="ECO:0000256" key="12">
    <source>
        <dbReference type="SAM" id="MobiDB-lite"/>
    </source>
</evidence>
<dbReference type="InterPro" id="IPR038050">
    <property type="entry name" value="Neuro_actylchol_rec"/>
</dbReference>
<evidence type="ECO:0000256" key="11">
    <source>
        <dbReference type="RuleBase" id="RU000687"/>
    </source>
</evidence>
<dbReference type="PRINTS" id="PR00252">
    <property type="entry name" value="NRIONCHANNEL"/>
</dbReference>
<dbReference type="InterPro" id="IPR006201">
    <property type="entry name" value="Neur_channel"/>
</dbReference>
<comment type="subcellular location">
    <subcellularLocation>
        <location evidence="2">Cell membrane</location>
    </subcellularLocation>
    <subcellularLocation>
        <location evidence="1">Membrane</location>
        <topology evidence="1">Multi-pass membrane protein</topology>
    </subcellularLocation>
</comment>
<keyword evidence="4" id="KW-1003">Cell membrane</keyword>
<dbReference type="InterPro" id="IPR006028">
    <property type="entry name" value="GABAA/Glycine_rcpt"/>
</dbReference>
<organism evidence="15 16">
    <name type="scientific">Tigriopus californicus</name>
    <name type="common">Marine copepod</name>
    <dbReference type="NCBI Taxonomy" id="6832"/>
    <lineage>
        <taxon>Eukaryota</taxon>
        <taxon>Metazoa</taxon>
        <taxon>Ecdysozoa</taxon>
        <taxon>Arthropoda</taxon>
        <taxon>Crustacea</taxon>
        <taxon>Multicrustacea</taxon>
        <taxon>Hexanauplia</taxon>
        <taxon>Copepoda</taxon>
        <taxon>Harpacticoida</taxon>
        <taxon>Harpacticidae</taxon>
        <taxon>Tigriopus</taxon>
    </lineage>
</organism>
<comment type="caution">
    <text evidence="15">The sequence shown here is derived from an EMBL/GenBank/DDBJ whole genome shotgun (WGS) entry which is preliminary data.</text>
</comment>
<keyword evidence="8 11" id="KW-0406">Ion transport</keyword>
<dbReference type="Gene3D" id="1.20.58.390">
    <property type="entry name" value="Neurotransmitter-gated ion-channel transmembrane domain"/>
    <property type="match status" value="1"/>
</dbReference>
<dbReference type="OMA" id="PRIHYSK"/>
<evidence type="ECO:0000256" key="3">
    <source>
        <dbReference type="ARBA" id="ARBA00022448"/>
    </source>
</evidence>
<comment type="similarity">
    <text evidence="11">Belongs to the ligand-gated ion channel (TC 1.A.9) family.</text>
</comment>
<dbReference type="GO" id="GO:0005254">
    <property type="term" value="F:chloride channel activity"/>
    <property type="evidence" value="ECO:0007669"/>
    <property type="project" value="UniProtKB-ARBA"/>
</dbReference>
<dbReference type="EMBL" id="VCGU01000459">
    <property type="protein sequence ID" value="TRY62163.1"/>
    <property type="molecule type" value="Genomic_DNA"/>
</dbReference>
<keyword evidence="7 11" id="KW-1133">Transmembrane helix</keyword>
<dbReference type="Pfam" id="PF02932">
    <property type="entry name" value="Neur_chan_memb"/>
    <property type="match status" value="1"/>
</dbReference>
<evidence type="ECO:0000256" key="8">
    <source>
        <dbReference type="ARBA" id="ARBA00023065"/>
    </source>
</evidence>
<evidence type="ECO:0000256" key="6">
    <source>
        <dbReference type="ARBA" id="ARBA00022729"/>
    </source>
</evidence>
<evidence type="ECO:0000256" key="10">
    <source>
        <dbReference type="ARBA" id="ARBA00023303"/>
    </source>
</evidence>
<evidence type="ECO:0000256" key="1">
    <source>
        <dbReference type="ARBA" id="ARBA00004141"/>
    </source>
</evidence>
<evidence type="ECO:0000256" key="5">
    <source>
        <dbReference type="ARBA" id="ARBA00022692"/>
    </source>
</evidence>
<accession>A0A553N9R1</accession>
<feature type="transmembrane region" description="Helical" evidence="11">
    <location>
        <begin position="543"/>
        <end position="563"/>
    </location>
</feature>
<name>A0A553N9R1_TIGCA</name>
<sequence>MDQIDGVHFIFSLILTTIAIRADETTNLSRNGIFVAPIHTLTLDTVPVKHHQRGNLGDPSPKGLLNATRARVKRLVLLPKDDSQLTKPICSDDYCLESDYDRLKRPDPEDGGPIRVTVEMEDMRIIEVDDSTFSVSVQMYLGIRWTEPRIHYSKSGNTTKGGYVYDGAQYLDNEYEYETFSPVDTKFVRHLWVPDIYVYHMKYGSRMLKDFDGRLLLLNDQEVFYRQELIVTVWCPLRFEFYPMDHQSCEFRLGSYSLTNQEMQFQLIALELDKKRTNPVLEYTFIEPFYEDRSIVSAKGNFSITGFRMRLKRRSFQYIVNFYLPSGLFVVVSWTSFLIPPDLIPGRMTLLVTLFLVLINIFNTVNRKSPKVEGITSLAAFVIVCILFVFGALFAYAFILHKKKKRGLKTGDWRNGSMTIAHLFPMPSLVPSIGSNGPKEAWSSNRSSQDISERSTNSTEPSVKSPWPDQGDMPPPPSPIPNIHGAVPINSISKRVSLVEPLPGPRNSISLLTNAILLARPEMKGDKKHGEGWFDKEMNSMDGMMIIIFPFSFLLFNFIYWPLLVLNPQSQFN</sequence>
<dbReference type="InterPro" id="IPR036719">
    <property type="entry name" value="Neuro-gated_channel_TM_sf"/>
</dbReference>
<evidence type="ECO:0008006" key="17">
    <source>
        <dbReference type="Google" id="ProtNLM"/>
    </source>
</evidence>
<evidence type="ECO:0000313" key="16">
    <source>
        <dbReference type="Proteomes" id="UP000318571"/>
    </source>
</evidence>
<dbReference type="InterPro" id="IPR006029">
    <property type="entry name" value="Neurotrans-gated_channel_TM"/>
</dbReference>
<dbReference type="PANTHER" id="PTHR18945">
    <property type="entry name" value="NEUROTRANSMITTER GATED ION CHANNEL"/>
    <property type="match status" value="1"/>
</dbReference>
<keyword evidence="5 11" id="KW-0812">Transmembrane</keyword>
<evidence type="ECO:0000259" key="13">
    <source>
        <dbReference type="Pfam" id="PF02931"/>
    </source>
</evidence>
<keyword evidence="10 11" id="KW-0407">Ion channel</keyword>
<feature type="transmembrane region" description="Helical" evidence="11">
    <location>
        <begin position="318"/>
        <end position="339"/>
    </location>
</feature>
<dbReference type="Proteomes" id="UP000318571">
    <property type="component" value="Chromosome 8"/>
</dbReference>
<dbReference type="AlphaFoldDB" id="A0A553N9R1"/>